<dbReference type="RefSeq" id="WP_173179974.1">
    <property type="nucleotide sequence ID" value="NZ_AP021876.1"/>
</dbReference>
<dbReference type="EMBL" id="AP021876">
    <property type="protein sequence ID" value="BBO85690.1"/>
    <property type="molecule type" value="Genomic_DNA"/>
</dbReference>
<dbReference type="CDD" id="cd08547">
    <property type="entry name" value="Type_II_cohesin"/>
    <property type="match status" value="1"/>
</dbReference>
<keyword evidence="1" id="KW-0812">Transmembrane</keyword>
<dbReference type="InterPro" id="IPR008965">
    <property type="entry name" value="CBM2/CBM3_carb-bd_dom_sf"/>
</dbReference>
<dbReference type="Pfam" id="PF07589">
    <property type="entry name" value="PEP-CTERM"/>
    <property type="match status" value="1"/>
</dbReference>
<sequence>MILKKLLIVLLSSILLFLCLSTSTYAISIRLDYSGSISVGDTFNLDVIVDGAEIDSVLGFGELFAFGFDVNYDSESFLYNGATVGLNFFDDSFLFENTDVAGSICPGIAGDGILLASLSFTALVAGDHDLGITSDIVDPLDPLDTGDKNEGLFSLSGTMDITQSVDINVAPVPEPATLLLFGFGLIGLAGFRKRSKV</sequence>
<dbReference type="AlphaFoldDB" id="A0A5K8A022"/>
<evidence type="ECO:0000313" key="4">
    <source>
        <dbReference type="Proteomes" id="UP000425960"/>
    </source>
</evidence>
<dbReference type="InterPro" id="IPR013424">
    <property type="entry name" value="Ice-binding_C"/>
</dbReference>
<keyword evidence="1" id="KW-0472">Membrane</keyword>
<proteinExistence type="predicted"/>
<evidence type="ECO:0000313" key="3">
    <source>
        <dbReference type="EMBL" id="BBO85690.1"/>
    </source>
</evidence>
<dbReference type="Proteomes" id="UP000425960">
    <property type="component" value="Chromosome"/>
</dbReference>
<evidence type="ECO:0000259" key="2">
    <source>
        <dbReference type="Pfam" id="PF07589"/>
    </source>
</evidence>
<dbReference type="GO" id="GO:0030246">
    <property type="term" value="F:carbohydrate binding"/>
    <property type="evidence" value="ECO:0007669"/>
    <property type="project" value="InterPro"/>
</dbReference>
<accession>A0A5K8A022</accession>
<keyword evidence="1" id="KW-1133">Transmembrane helix</keyword>
<feature type="transmembrane region" description="Helical" evidence="1">
    <location>
        <begin position="175"/>
        <end position="191"/>
    </location>
</feature>
<reference evidence="3 4" key="1">
    <citation type="submission" date="2019-11" db="EMBL/GenBank/DDBJ databases">
        <title>Comparative genomics of hydrocarbon-degrading Desulfosarcina strains.</title>
        <authorList>
            <person name="Watanabe M."/>
            <person name="Kojima H."/>
            <person name="Fukui M."/>
        </authorList>
    </citation>
    <scope>NUCLEOTIDE SEQUENCE [LARGE SCALE GENOMIC DNA]</scope>
    <source>
        <strain evidence="3 4">28bB2T</strain>
    </source>
</reference>
<organism evidence="3 4">
    <name type="scientific">Desulfosarcina ovata subsp. sediminis</name>
    <dbReference type="NCBI Taxonomy" id="885957"/>
    <lineage>
        <taxon>Bacteria</taxon>
        <taxon>Pseudomonadati</taxon>
        <taxon>Thermodesulfobacteriota</taxon>
        <taxon>Desulfobacteria</taxon>
        <taxon>Desulfobacterales</taxon>
        <taxon>Desulfosarcinaceae</taxon>
        <taxon>Desulfosarcina</taxon>
    </lineage>
</organism>
<feature type="domain" description="Ice-binding protein C-terminal" evidence="2">
    <location>
        <begin position="171"/>
        <end position="193"/>
    </location>
</feature>
<name>A0A5K8A022_9BACT</name>
<dbReference type="NCBIfam" id="TIGR02595">
    <property type="entry name" value="PEP_CTERM"/>
    <property type="match status" value="1"/>
</dbReference>
<gene>
    <name evidence="3" type="ORF">DSCO28_62560</name>
</gene>
<evidence type="ECO:0000256" key="1">
    <source>
        <dbReference type="SAM" id="Phobius"/>
    </source>
</evidence>
<dbReference type="SUPFAM" id="SSF49384">
    <property type="entry name" value="Carbohydrate-binding domain"/>
    <property type="match status" value="1"/>
</dbReference>
<dbReference type="KEGG" id="dov:DSCO28_62560"/>
<protein>
    <recommendedName>
        <fullName evidence="2">Ice-binding protein C-terminal domain-containing protein</fullName>
    </recommendedName>
</protein>